<dbReference type="SUPFAM" id="SSF53850">
    <property type="entry name" value="Periplasmic binding protein-like II"/>
    <property type="match status" value="1"/>
</dbReference>
<organism evidence="6 7">
    <name type="scientific">Staphylococcus xylosus</name>
    <dbReference type="NCBI Taxonomy" id="1288"/>
    <lineage>
        <taxon>Bacteria</taxon>
        <taxon>Bacillati</taxon>
        <taxon>Bacillota</taxon>
        <taxon>Bacilli</taxon>
        <taxon>Bacillales</taxon>
        <taxon>Staphylococcaceae</taxon>
        <taxon>Staphylococcus</taxon>
    </lineage>
</organism>
<reference evidence="6 7" key="1">
    <citation type="journal article" date="2016" name="Front. Microbiol.">
        <title>Comprehensive Phylogenetic Analysis of Bovine Non-aureus Staphylococci Species Based on Whole-Genome Sequencing.</title>
        <authorList>
            <person name="Naushad S."/>
            <person name="Barkema H.W."/>
            <person name="Luby C."/>
            <person name="Condas L.A."/>
            <person name="Nobrega D.B."/>
            <person name="Carson D.A."/>
            <person name="De Buck J."/>
        </authorList>
    </citation>
    <scope>NUCLEOTIDE SEQUENCE [LARGE SCALE GENOMIC DNA]</scope>
    <source>
        <strain evidence="6 7">SNUC 102</strain>
    </source>
</reference>
<accession>A0A418ILG5</accession>
<dbReference type="EMBL" id="QXUL01000063">
    <property type="protein sequence ID" value="RIN08843.1"/>
    <property type="molecule type" value="Genomic_DNA"/>
</dbReference>
<sequence>EKINLLLNNKVDFAFVNKEINNSQIITEVLMKERVYLAVATKHHLARKKKVSINELEKEFFVKLNYDSNSAYLYDELEKLFLPNITCQCDDESSLINLVEQGLGIAFISHNLINNSLLPVKLIEIEEAKYTSFLRLAWKKENYMSKAKENFYNYIINNINQ</sequence>
<keyword evidence="3" id="KW-0238">DNA-binding</keyword>
<dbReference type="Pfam" id="PF03466">
    <property type="entry name" value="LysR_substrate"/>
    <property type="match status" value="1"/>
</dbReference>
<name>A0A418ILG5_STAXY</name>
<evidence type="ECO:0000256" key="1">
    <source>
        <dbReference type="ARBA" id="ARBA00009437"/>
    </source>
</evidence>
<feature type="domain" description="LysR substrate-binding" evidence="5">
    <location>
        <begin position="3"/>
        <end position="155"/>
    </location>
</feature>
<dbReference type="CDD" id="cd05466">
    <property type="entry name" value="PBP2_LTTR_substrate"/>
    <property type="match status" value="1"/>
</dbReference>
<dbReference type="AlphaFoldDB" id="A0A418ILG5"/>
<dbReference type="RefSeq" id="WP_142921622.1">
    <property type="nucleotide sequence ID" value="NZ_QXUL01000063.1"/>
</dbReference>
<protein>
    <recommendedName>
        <fullName evidence="5">LysR substrate-binding domain-containing protein</fullName>
    </recommendedName>
</protein>
<dbReference type="PANTHER" id="PTHR30126">
    <property type="entry name" value="HTH-TYPE TRANSCRIPTIONAL REGULATOR"/>
    <property type="match status" value="1"/>
</dbReference>
<dbReference type="Proteomes" id="UP000285567">
    <property type="component" value="Unassembled WGS sequence"/>
</dbReference>
<comment type="similarity">
    <text evidence="1">Belongs to the LysR transcriptional regulatory family.</text>
</comment>
<evidence type="ECO:0000256" key="4">
    <source>
        <dbReference type="ARBA" id="ARBA00023163"/>
    </source>
</evidence>
<dbReference type="PANTHER" id="PTHR30126:SF40">
    <property type="entry name" value="HTH-TYPE TRANSCRIPTIONAL REGULATOR GLTR"/>
    <property type="match status" value="1"/>
</dbReference>
<comment type="caution">
    <text evidence="6">The sequence shown here is derived from an EMBL/GenBank/DDBJ whole genome shotgun (WGS) entry which is preliminary data.</text>
</comment>
<keyword evidence="2" id="KW-0805">Transcription regulation</keyword>
<evidence type="ECO:0000259" key="5">
    <source>
        <dbReference type="Pfam" id="PF03466"/>
    </source>
</evidence>
<dbReference type="GO" id="GO:0006355">
    <property type="term" value="P:regulation of DNA-templated transcription"/>
    <property type="evidence" value="ECO:0007669"/>
    <property type="project" value="TreeGrafter"/>
</dbReference>
<dbReference type="InterPro" id="IPR005119">
    <property type="entry name" value="LysR_subst-bd"/>
</dbReference>
<gene>
    <name evidence="6" type="ORF">BU097_11055</name>
</gene>
<keyword evidence="7" id="KW-1185">Reference proteome</keyword>
<evidence type="ECO:0000256" key="3">
    <source>
        <dbReference type="ARBA" id="ARBA00023125"/>
    </source>
</evidence>
<evidence type="ECO:0000256" key="2">
    <source>
        <dbReference type="ARBA" id="ARBA00023015"/>
    </source>
</evidence>
<keyword evidence="4" id="KW-0804">Transcription</keyword>
<dbReference type="OrthoDB" id="9778774at2"/>
<evidence type="ECO:0000313" key="6">
    <source>
        <dbReference type="EMBL" id="RIN08843.1"/>
    </source>
</evidence>
<proteinExistence type="inferred from homology"/>
<dbReference type="Gene3D" id="3.40.190.290">
    <property type="match status" value="1"/>
</dbReference>
<evidence type="ECO:0000313" key="7">
    <source>
        <dbReference type="Proteomes" id="UP000285567"/>
    </source>
</evidence>
<dbReference type="GO" id="GO:0000976">
    <property type="term" value="F:transcription cis-regulatory region binding"/>
    <property type="evidence" value="ECO:0007669"/>
    <property type="project" value="TreeGrafter"/>
</dbReference>
<feature type="non-terminal residue" evidence="6">
    <location>
        <position position="1"/>
    </location>
</feature>